<accession>A0AA88L0R8</accession>
<gene>
    <name evidence="1" type="ORF">QYM36_009025</name>
</gene>
<evidence type="ECO:0000313" key="2">
    <source>
        <dbReference type="Proteomes" id="UP001187531"/>
    </source>
</evidence>
<dbReference type="AlphaFoldDB" id="A0AA88L0R8"/>
<protein>
    <submittedName>
        <fullName evidence="1">Uncharacterized protein</fullName>
    </submittedName>
</protein>
<dbReference type="Proteomes" id="UP001187531">
    <property type="component" value="Unassembled WGS sequence"/>
</dbReference>
<evidence type="ECO:0000313" key="1">
    <source>
        <dbReference type="EMBL" id="KAK2714658.1"/>
    </source>
</evidence>
<organism evidence="1 2">
    <name type="scientific">Artemia franciscana</name>
    <name type="common">Brine shrimp</name>
    <name type="synonym">Artemia sanfranciscana</name>
    <dbReference type="NCBI Taxonomy" id="6661"/>
    <lineage>
        <taxon>Eukaryota</taxon>
        <taxon>Metazoa</taxon>
        <taxon>Ecdysozoa</taxon>
        <taxon>Arthropoda</taxon>
        <taxon>Crustacea</taxon>
        <taxon>Branchiopoda</taxon>
        <taxon>Anostraca</taxon>
        <taxon>Artemiidae</taxon>
        <taxon>Artemia</taxon>
    </lineage>
</organism>
<reference evidence="1" key="1">
    <citation type="submission" date="2023-07" db="EMBL/GenBank/DDBJ databases">
        <title>Chromosome-level genome assembly of Artemia franciscana.</title>
        <authorList>
            <person name="Jo E."/>
        </authorList>
    </citation>
    <scope>NUCLEOTIDE SEQUENCE</scope>
    <source>
        <tissue evidence="1">Whole body</tissue>
    </source>
</reference>
<keyword evidence="2" id="KW-1185">Reference proteome</keyword>
<sequence>MLARRQLNIKIDKMKSDGQSDVKLRDLKLITRNKYSGHNFETGRGEELENRETAGGKELMRNSKEVILKVEFQTAR</sequence>
<comment type="caution">
    <text evidence="1">The sequence shown here is derived from an EMBL/GenBank/DDBJ whole genome shotgun (WGS) entry which is preliminary data.</text>
</comment>
<proteinExistence type="predicted"/>
<name>A0AA88L0R8_ARTSF</name>
<dbReference type="EMBL" id="JAVRJZ010000013">
    <property type="protein sequence ID" value="KAK2714658.1"/>
    <property type="molecule type" value="Genomic_DNA"/>
</dbReference>